<evidence type="ECO:0000313" key="2">
    <source>
        <dbReference type="EMBL" id="OUR94826.1"/>
    </source>
</evidence>
<gene>
    <name evidence="2" type="ORF">A9Q84_17100</name>
</gene>
<comment type="caution">
    <text evidence="2">The sequence shown here is derived from an EMBL/GenBank/DDBJ whole genome shotgun (WGS) entry which is preliminary data.</text>
</comment>
<evidence type="ECO:0000256" key="1">
    <source>
        <dbReference type="SAM" id="MobiDB-lite"/>
    </source>
</evidence>
<dbReference type="AlphaFoldDB" id="A0A1Y5F9C7"/>
<dbReference type="EMBL" id="MAAO01000010">
    <property type="protein sequence ID" value="OUR94826.1"/>
    <property type="molecule type" value="Genomic_DNA"/>
</dbReference>
<organism evidence="2 3">
    <name type="scientific">Halobacteriovorax marinus</name>
    <dbReference type="NCBI Taxonomy" id="97084"/>
    <lineage>
        <taxon>Bacteria</taxon>
        <taxon>Pseudomonadati</taxon>
        <taxon>Bdellovibrionota</taxon>
        <taxon>Bacteriovoracia</taxon>
        <taxon>Bacteriovoracales</taxon>
        <taxon>Halobacteriovoraceae</taxon>
        <taxon>Halobacteriovorax</taxon>
    </lineage>
</organism>
<sequence length="188" mass="22161">MKFILVIIFSLSTYGQTPKELSELLNANLFKKYEKMFESMLDDMEKLDNKQLNYYNGAFEKNLLKQFQNFGMQYQSYKWKENSKERILEISGKMIEDEKANIEIKDGEIKIKATFEEVKTIGKSKSRSLRYLSLQIQIPKDCDETSVRFENKKKNFQMIFKKIKDSKNKLSNKPLRSPLKKQIGAPTI</sequence>
<name>A0A1Y5F9C7_9BACT</name>
<accession>A0A1Y5F9C7</accession>
<feature type="region of interest" description="Disordered" evidence="1">
    <location>
        <begin position="169"/>
        <end position="188"/>
    </location>
</feature>
<proteinExistence type="predicted"/>
<dbReference type="Proteomes" id="UP000196531">
    <property type="component" value="Unassembled WGS sequence"/>
</dbReference>
<evidence type="ECO:0000313" key="3">
    <source>
        <dbReference type="Proteomes" id="UP000196531"/>
    </source>
</evidence>
<protein>
    <recommendedName>
        <fullName evidence="4">SHSP domain-containing protein</fullName>
    </recommendedName>
</protein>
<reference evidence="3" key="1">
    <citation type="journal article" date="2017" name="Proc. Natl. Acad. Sci. U.S.A.">
        <title>Simulation of Deepwater Horizon oil plume reveals substrate specialization within a complex community of hydrocarbon-degraders.</title>
        <authorList>
            <person name="Hu P."/>
            <person name="Dubinsky E.A."/>
            <person name="Probst A.J."/>
            <person name="Wang J."/>
            <person name="Sieber C.M.K."/>
            <person name="Tom L.M."/>
            <person name="Gardinali P."/>
            <person name="Banfield J.F."/>
            <person name="Atlas R.M."/>
            <person name="Andersen G.L."/>
        </authorList>
    </citation>
    <scope>NUCLEOTIDE SEQUENCE [LARGE SCALE GENOMIC DNA]</scope>
</reference>
<evidence type="ECO:0008006" key="4">
    <source>
        <dbReference type="Google" id="ProtNLM"/>
    </source>
</evidence>